<evidence type="ECO:0000256" key="2">
    <source>
        <dbReference type="SAM" id="MobiDB-lite"/>
    </source>
</evidence>
<dbReference type="InterPro" id="IPR043151">
    <property type="entry name" value="BAH_sf"/>
</dbReference>
<dbReference type="Gramene" id="PHT89886">
    <property type="protein sequence ID" value="PHT89886"/>
    <property type="gene ID" value="T459_04999"/>
</dbReference>
<evidence type="ECO:0000259" key="3">
    <source>
        <dbReference type="PROSITE" id="PS50102"/>
    </source>
</evidence>
<protein>
    <recommendedName>
        <fullName evidence="7">BAH domain-containing protein</fullName>
    </recommendedName>
</protein>
<evidence type="ECO:0000313" key="5">
    <source>
        <dbReference type="EMBL" id="PHT89886.1"/>
    </source>
</evidence>
<proteinExistence type="predicted"/>
<dbReference type="PANTHER" id="PTHR47073:SF2">
    <property type="entry name" value="PROTEIN ANTI-SILENCING 1"/>
    <property type="match status" value="1"/>
</dbReference>
<dbReference type="PROSITE" id="PS51038">
    <property type="entry name" value="BAH"/>
    <property type="match status" value="1"/>
</dbReference>
<dbReference type="SMR" id="A0A2G3A6L5"/>
<dbReference type="InterPro" id="IPR000504">
    <property type="entry name" value="RRM_dom"/>
</dbReference>
<dbReference type="OMA" id="NACWNAL"/>
<evidence type="ECO:0000313" key="6">
    <source>
        <dbReference type="Proteomes" id="UP000222542"/>
    </source>
</evidence>
<evidence type="ECO:0000256" key="1">
    <source>
        <dbReference type="PROSITE-ProRule" id="PRU00176"/>
    </source>
</evidence>
<dbReference type="GO" id="GO:0003723">
    <property type="term" value="F:RNA binding"/>
    <property type="evidence" value="ECO:0000318"/>
    <property type="project" value="GO_Central"/>
</dbReference>
<dbReference type="EMBL" id="AYRZ02000002">
    <property type="protein sequence ID" value="PHT89886.1"/>
    <property type="molecule type" value="Genomic_DNA"/>
</dbReference>
<dbReference type="InterPro" id="IPR012677">
    <property type="entry name" value="Nucleotide-bd_a/b_plait_sf"/>
</dbReference>
<dbReference type="PROSITE" id="PS50102">
    <property type="entry name" value="RRM"/>
    <property type="match status" value="1"/>
</dbReference>
<dbReference type="SUPFAM" id="SSF54928">
    <property type="entry name" value="RNA-binding domain, RBD"/>
    <property type="match status" value="1"/>
</dbReference>
<keyword evidence="1" id="KW-0694">RNA-binding</keyword>
<feature type="compositionally biased region" description="Acidic residues" evidence="2">
    <location>
        <begin position="1"/>
        <end position="13"/>
    </location>
</feature>
<dbReference type="FunFam" id="2.30.30.490:FF:000017">
    <property type="entry name" value="Bromo-adjacent homology (BAH) domain-containing protein"/>
    <property type="match status" value="1"/>
</dbReference>
<keyword evidence="6" id="KW-1185">Reference proteome</keyword>
<feature type="domain" description="RRM" evidence="3">
    <location>
        <begin position="359"/>
        <end position="442"/>
    </location>
</feature>
<dbReference type="InterPro" id="IPR001025">
    <property type="entry name" value="BAH_dom"/>
</dbReference>
<organism evidence="5 6">
    <name type="scientific">Capsicum annuum</name>
    <name type="common">Capsicum pepper</name>
    <dbReference type="NCBI Taxonomy" id="4072"/>
    <lineage>
        <taxon>Eukaryota</taxon>
        <taxon>Viridiplantae</taxon>
        <taxon>Streptophyta</taxon>
        <taxon>Embryophyta</taxon>
        <taxon>Tracheophyta</taxon>
        <taxon>Spermatophyta</taxon>
        <taxon>Magnoliopsida</taxon>
        <taxon>eudicotyledons</taxon>
        <taxon>Gunneridae</taxon>
        <taxon>Pentapetalae</taxon>
        <taxon>asterids</taxon>
        <taxon>lamiids</taxon>
        <taxon>Solanales</taxon>
        <taxon>Solanaceae</taxon>
        <taxon>Solanoideae</taxon>
        <taxon>Capsiceae</taxon>
        <taxon>Capsicum</taxon>
    </lineage>
</organism>
<name>A0A2G3A6L5_CAPAN</name>
<dbReference type="InterPro" id="IPR035979">
    <property type="entry name" value="RBD_domain_sf"/>
</dbReference>
<dbReference type="AlphaFoldDB" id="A0A2G3A6L5"/>
<gene>
    <name evidence="5" type="ORF">T459_04999</name>
</gene>
<accession>A0A2G3A6L5</accession>
<dbReference type="Gene3D" id="2.30.30.490">
    <property type="match status" value="1"/>
</dbReference>
<comment type="caution">
    <text evidence="5">The sequence shown here is derived from an EMBL/GenBank/DDBJ whole genome shotgun (WGS) entry which is preliminary data.</text>
</comment>
<dbReference type="Pfam" id="PF00076">
    <property type="entry name" value="RRM_1"/>
    <property type="match status" value="1"/>
</dbReference>
<dbReference type="Gene3D" id="3.30.70.330">
    <property type="match status" value="1"/>
</dbReference>
<dbReference type="Proteomes" id="UP000222542">
    <property type="component" value="Unassembled WGS sequence"/>
</dbReference>
<feature type="region of interest" description="Disordered" evidence="2">
    <location>
        <begin position="1"/>
        <end position="20"/>
    </location>
</feature>
<dbReference type="GO" id="GO:0003682">
    <property type="term" value="F:chromatin binding"/>
    <property type="evidence" value="ECO:0007669"/>
    <property type="project" value="InterPro"/>
</dbReference>
<dbReference type="Pfam" id="PF01426">
    <property type="entry name" value="BAH"/>
    <property type="match status" value="1"/>
</dbReference>
<dbReference type="CDD" id="cd00590">
    <property type="entry name" value="RRM_SF"/>
    <property type="match status" value="1"/>
</dbReference>
<feature type="domain" description="BAH" evidence="4">
    <location>
        <begin position="41"/>
        <end position="166"/>
    </location>
</feature>
<evidence type="ECO:0000259" key="4">
    <source>
        <dbReference type="PROSITE" id="PS51038"/>
    </source>
</evidence>
<dbReference type="SMART" id="SM00439">
    <property type="entry name" value="BAH"/>
    <property type="match status" value="1"/>
</dbReference>
<dbReference type="STRING" id="4072.A0A2G3A6L5"/>
<reference evidence="5 6" key="2">
    <citation type="journal article" date="2017" name="Genome Biol.">
        <title>New reference genome sequences of hot pepper reveal the massive evolution of plant disease-resistance genes by retroduplication.</title>
        <authorList>
            <person name="Kim S."/>
            <person name="Park J."/>
            <person name="Yeom S.I."/>
            <person name="Kim Y.M."/>
            <person name="Seo E."/>
            <person name="Kim K.T."/>
            <person name="Kim M.S."/>
            <person name="Lee J.M."/>
            <person name="Cheong K."/>
            <person name="Shin H.S."/>
            <person name="Kim S.B."/>
            <person name="Han K."/>
            <person name="Lee J."/>
            <person name="Park M."/>
            <person name="Lee H.A."/>
            <person name="Lee H.Y."/>
            <person name="Lee Y."/>
            <person name="Oh S."/>
            <person name="Lee J.H."/>
            <person name="Choi E."/>
            <person name="Choi E."/>
            <person name="Lee S.E."/>
            <person name="Jeon J."/>
            <person name="Kim H."/>
            <person name="Choi G."/>
            <person name="Song H."/>
            <person name="Lee J."/>
            <person name="Lee S.C."/>
            <person name="Kwon J.K."/>
            <person name="Lee H.Y."/>
            <person name="Koo N."/>
            <person name="Hong Y."/>
            <person name="Kim R.W."/>
            <person name="Kang W.H."/>
            <person name="Huh J.H."/>
            <person name="Kang B.C."/>
            <person name="Yang T.J."/>
            <person name="Lee Y.H."/>
            <person name="Bennetzen J.L."/>
            <person name="Choi D."/>
        </authorList>
    </citation>
    <scope>NUCLEOTIDE SEQUENCE [LARGE SCALE GENOMIC DNA]</scope>
    <source>
        <strain evidence="6">cv. CM334</strain>
    </source>
</reference>
<reference evidence="5 6" key="1">
    <citation type="journal article" date="2014" name="Nat. Genet.">
        <title>Genome sequence of the hot pepper provides insights into the evolution of pungency in Capsicum species.</title>
        <authorList>
            <person name="Kim S."/>
            <person name="Park M."/>
            <person name="Yeom S.I."/>
            <person name="Kim Y.M."/>
            <person name="Lee J.M."/>
            <person name="Lee H.A."/>
            <person name="Seo E."/>
            <person name="Choi J."/>
            <person name="Cheong K."/>
            <person name="Kim K.T."/>
            <person name="Jung K."/>
            <person name="Lee G.W."/>
            <person name="Oh S.K."/>
            <person name="Bae C."/>
            <person name="Kim S.B."/>
            <person name="Lee H.Y."/>
            <person name="Kim S.Y."/>
            <person name="Kim M.S."/>
            <person name="Kang B.C."/>
            <person name="Jo Y.D."/>
            <person name="Yang H.B."/>
            <person name="Jeong H.J."/>
            <person name="Kang W.H."/>
            <person name="Kwon J.K."/>
            <person name="Shin C."/>
            <person name="Lim J.Y."/>
            <person name="Park J.H."/>
            <person name="Huh J.H."/>
            <person name="Kim J.S."/>
            <person name="Kim B.D."/>
            <person name="Cohen O."/>
            <person name="Paran I."/>
            <person name="Suh M.C."/>
            <person name="Lee S.B."/>
            <person name="Kim Y.K."/>
            <person name="Shin Y."/>
            <person name="Noh S.J."/>
            <person name="Park J."/>
            <person name="Seo Y.S."/>
            <person name="Kwon S.Y."/>
            <person name="Kim H.A."/>
            <person name="Park J.M."/>
            <person name="Kim H.J."/>
            <person name="Choi S.B."/>
            <person name="Bosland P.W."/>
            <person name="Reeves G."/>
            <person name="Jo S.H."/>
            <person name="Lee B.W."/>
            <person name="Cho H.T."/>
            <person name="Choi H.S."/>
            <person name="Lee M.S."/>
            <person name="Yu Y."/>
            <person name="Do Choi Y."/>
            <person name="Park B.S."/>
            <person name="van Deynze A."/>
            <person name="Ashrafi H."/>
            <person name="Hill T."/>
            <person name="Kim W.T."/>
            <person name="Pai H.S."/>
            <person name="Ahn H.K."/>
            <person name="Yeam I."/>
            <person name="Giovannoni J.J."/>
            <person name="Rose J.K."/>
            <person name="Sorensen I."/>
            <person name="Lee S.J."/>
            <person name="Kim R.W."/>
            <person name="Choi I.Y."/>
            <person name="Choi B.S."/>
            <person name="Lim J.S."/>
            <person name="Lee Y.H."/>
            <person name="Choi D."/>
        </authorList>
    </citation>
    <scope>NUCLEOTIDE SEQUENCE [LARGE SCALE GENOMIC DNA]</scope>
    <source>
        <strain evidence="6">cv. CM334</strain>
    </source>
</reference>
<dbReference type="PANTHER" id="PTHR47073">
    <property type="entry name" value="PROTEIN ANTI-SILENCING 1"/>
    <property type="match status" value="1"/>
</dbReference>
<sequence>MFPLQEAEEEDSPEFSWGAKKGRGATNKDIQFYKSFTYKGVEFNLYDCVYMCRRDEPEPDIGKIVKMWESETRKRIVKVVWFFRPAEVTHWLNNIKVLNNELLLASGEGIGLSNINPVEAITGKCNVVCISTDRRNPQPEDEDLATSEFLFYRTFDVRTREISDEFPNSIAQIEVEHFFNKVIGRKQPPHYGGKGRLEKSHSSLSFGGETTKTMLKDGQPGRNTQSMLPPVALGKQTKSSTKGVAMARTNQCSTISKCQVTEVVGKGGQGNISAMDKTVARTEVKHSYCTSSSSLSDSHALKKRKLQDLLGTTPFDQHKVRKSTSQVIEVTPRVKEGASTWFRELPWNEKLLLAQEGETLVLLENLDPSYASAEVEDIVWHALGQKVSAKMVQHNTFSNPLNGKAFVIFKSSEAAETAISELKRRCLMLGDGRPVVARRGTIQEPMESRDFPGHLSIGKLKFQKLEEMRKAVSTSHYSQMNTVEHGLAVEWRVLQEKSSLWWKALHQQQAAEIEHLRSKLKNPIQNSV</sequence>
<evidence type="ECO:0008006" key="7">
    <source>
        <dbReference type="Google" id="ProtNLM"/>
    </source>
</evidence>